<dbReference type="InterPro" id="IPR000195">
    <property type="entry name" value="Rab-GAP-TBC_dom"/>
</dbReference>
<dbReference type="GO" id="GO:0005096">
    <property type="term" value="F:GTPase activator activity"/>
    <property type="evidence" value="ECO:0007669"/>
    <property type="project" value="TreeGrafter"/>
</dbReference>
<reference evidence="8 9" key="1">
    <citation type="submission" date="2018-11" db="EMBL/GenBank/DDBJ databases">
        <title>Genome sequence of Saitozyma podzolica DSM 27192.</title>
        <authorList>
            <person name="Aliyu H."/>
            <person name="Gorte O."/>
            <person name="Ochsenreither K."/>
        </authorList>
    </citation>
    <scope>NUCLEOTIDE SEQUENCE [LARGE SCALE GENOMIC DNA]</scope>
    <source>
        <strain evidence="8 9">DSM 27192</strain>
    </source>
</reference>
<comment type="caution">
    <text evidence="8">The sequence shown here is derived from an EMBL/GenBank/DDBJ whole genome shotgun (WGS) entry which is preliminary data.</text>
</comment>
<dbReference type="STRING" id="1890683.A0A427YUI3"/>
<dbReference type="Gene3D" id="1.10.8.270">
    <property type="entry name" value="putative rabgap domain of human tbc1 domain family member 14 like domains"/>
    <property type="match status" value="1"/>
</dbReference>
<dbReference type="PROSITE" id="PS50086">
    <property type="entry name" value="TBC_RABGAP"/>
    <property type="match status" value="1"/>
</dbReference>
<dbReference type="PANTHER" id="PTHR22957:SF263">
    <property type="entry name" value="MITOTIC CHECK POINT PROTEIN BUB2"/>
    <property type="match status" value="1"/>
</dbReference>
<organism evidence="8 9">
    <name type="scientific">Saitozyma podzolica</name>
    <dbReference type="NCBI Taxonomy" id="1890683"/>
    <lineage>
        <taxon>Eukaryota</taxon>
        <taxon>Fungi</taxon>
        <taxon>Dikarya</taxon>
        <taxon>Basidiomycota</taxon>
        <taxon>Agaricomycotina</taxon>
        <taxon>Tremellomycetes</taxon>
        <taxon>Tremellales</taxon>
        <taxon>Trimorphomycetaceae</taxon>
        <taxon>Saitozyma</taxon>
    </lineage>
</organism>
<evidence type="ECO:0000313" key="9">
    <source>
        <dbReference type="Proteomes" id="UP000279259"/>
    </source>
</evidence>
<dbReference type="SMART" id="SM00164">
    <property type="entry name" value="TBC"/>
    <property type="match status" value="1"/>
</dbReference>
<keyword evidence="4" id="KW-0131">Cell cycle</keyword>
<dbReference type="OrthoDB" id="10263206at2759"/>
<comment type="subcellular location">
    <subcellularLocation>
        <location evidence="1">Cytoplasm</location>
        <location evidence="1">Cytoskeleton</location>
    </subcellularLocation>
</comment>
<comment type="similarity">
    <text evidence="5">Belongs to the BUB2 family.</text>
</comment>
<gene>
    <name evidence="8" type="ORF">EHS25_004604</name>
</gene>
<dbReference type="PANTHER" id="PTHR22957">
    <property type="entry name" value="TBC1 DOMAIN FAMILY MEMBER GTPASE-ACTIVATING PROTEIN"/>
    <property type="match status" value="1"/>
</dbReference>
<dbReference type="AlphaFoldDB" id="A0A427YUI3"/>
<evidence type="ECO:0000256" key="4">
    <source>
        <dbReference type="ARBA" id="ARBA00023306"/>
    </source>
</evidence>
<dbReference type="SUPFAM" id="SSF47923">
    <property type="entry name" value="Ypt/Rab-GAP domain of gyp1p"/>
    <property type="match status" value="1"/>
</dbReference>
<feature type="region of interest" description="Disordered" evidence="6">
    <location>
        <begin position="13"/>
        <end position="33"/>
    </location>
</feature>
<name>A0A427YUI3_9TREE</name>
<keyword evidence="2" id="KW-0963">Cytoplasm</keyword>
<sequence>MSPAEVYEHLAGLLHPQSSSSTSRHRSSSEISDGLKRIRRSVLTEGIPEVHGRPSLRPRIWKLMLKVESLNTEDYLRYVSMGPSDVSTKIKNDTFRTLATDTQFKGKVKEDMLIRLLEAFVWKNHGSERDGLPFTYVQGMNVLSAPFLYTMPSQLEAFACFSTFIEHSCPLYVQPTLVGVHRGLKGWLAEPLPAARSVFEDCRLGAVRSSPEQKPLGRALRVPIGTHPLRVHTAPRGGTATMGVAVDSRSFLLSFGVHLNILCVIAQLLLMRQDLMDSPSPMKILRTFPPLDARPVIGVTVALVKDIPEDLYRELVAHPFAS</sequence>
<dbReference type="InterPro" id="IPR035969">
    <property type="entry name" value="Rab-GAP_TBC_sf"/>
</dbReference>
<evidence type="ECO:0000313" key="8">
    <source>
        <dbReference type="EMBL" id="RSH94798.1"/>
    </source>
</evidence>
<dbReference type="EMBL" id="RSCD01000002">
    <property type="protein sequence ID" value="RSH94798.1"/>
    <property type="molecule type" value="Genomic_DNA"/>
</dbReference>
<evidence type="ECO:0000256" key="5">
    <source>
        <dbReference type="ARBA" id="ARBA00061049"/>
    </source>
</evidence>
<evidence type="ECO:0000256" key="6">
    <source>
        <dbReference type="SAM" id="MobiDB-lite"/>
    </source>
</evidence>
<feature type="domain" description="Rab-GAP TBC" evidence="7">
    <location>
        <begin position="51"/>
        <end position="322"/>
    </location>
</feature>
<keyword evidence="3" id="KW-0206">Cytoskeleton</keyword>
<dbReference type="GO" id="GO:0005856">
    <property type="term" value="C:cytoskeleton"/>
    <property type="evidence" value="ECO:0007669"/>
    <property type="project" value="UniProtKB-SubCell"/>
</dbReference>
<evidence type="ECO:0000256" key="1">
    <source>
        <dbReference type="ARBA" id="ARBA00004245"/>
    </source>
</evidence>
<protein>
    <recommendedName>
        <fullName evidence="7">Rab-GAP TBC domain-containing protein</fullName>
    </recommendedName>
</protein>
<dbReference type="FunFam" id="1.10.8.270:FF:000035">
    <property type="entry name" value="Cell cycle arrest protein BUB2"/>
    <property type="match status" value="1"/>
</dbReference>
<proteinExistence type="inferred from homology"/>
<keyword evidence="9" id="KW-1185">Reference proteome</keyword>
<dbReference type="Proteomes" id="UP000279259">
    <property type="component" value="Unassembled WGS sequence"/>
</dbReference>
<accession>A0A427YUI3</accession>
<evidence type="ECO:0000256" key="3">
    <source>
        <dbReference type="ARBA" id="ARBA00023212"/>
    </source>
</evidence>
<evidence type="ECO:0000256" key="2">
    <source>
        <dbReference type="ARBA" id="ARBA00022490"/>
    </source>
</evidence>
<dbReference type="Pfam" id="PF00566">
    <property type="entry name" value="RabGAP-TBC"/>
    <property type="match status" value="1"/>
</dbReference>
<evidence type="ECO:0000259" key="7">
    <source>
        <dbReference type="PROSITE" id="PS50086"/>
    </source>
</evidence>